<evidence type="ECO:0008006" key="6">
    <source>
        <dbReference type="Google" id="ProtNLM"/>
    </source>
</evidence>
<sequence length="253" mass="27682">MPYNNSAIPPRRDGRDATGTPQLPMSRIKKMIMVDQDIQVCATSAAFTIAIATASNHDEQARGCKSDKYPQEMFIQYMAEQGHNVVKSERKPRRNIQYRDLSNAVSRLDNLEFLTDIVPKTIPFKAAKATKAPAAGSTAINTSLPQNGLALMPSSTLSPATSANIAAHTANASRTYESPFAPNGGIINDFAPVNGFVNSNNKSNRVVSGTRRECLNEDDEDPNTQLEMECRGTSMRRRSSGVNSERLKDIEMS</sequence>
<dbReference type="OrthoDB" id="636685at2759"/>
<dbReference type="SUPFAM" id="SSF47113">
    <property type="entry name" value="Histone-fold"/>
    <property type="match status" value="1"/>
</dbReference>
<accession>A0A9P8C4E6</accession>
<dbReference type="EMBL" id="MU251573">
    <property type="protein sequence ID" value="KAG9231931.1"/>
    <property type="molecule type" value="Genomic_DNA"/>
</dbReference>
<dbReference type="AlphaFoldDB" id="A0A9P8C4E6"/>
<reference evidence="4" key="1">
    <citation type="journal article" date="2021" name="IMA Fungus">
        <title>Genomic characterization of three marine fungi, including Emericellopsis atlantica sp. nov. with signatures of a generalist lifestyle and marine biomass degradation.</title>
        <authorList>
            <person name="Hagestad O.C."/>
            <person name="Hou L."/>
            <person name="Andersen J.H."/>
            <person name="Hansen E.H."/>
            <person name="Altermark B."/>
            <person name="Li C."/>
            <person name="Kuhnert E."/>
            <person name="Cox R.J."/>
            <person name="Crous P.W."/>
            <person name="Spatafora J.W."/>
            <person name="Lail K."/>
            <person name="Amirebrahimi M."/>
            <person name="Lipzen A."/>
            <person name="Pangilinan J."/>
            <person name="Andreopoulos W."/>
            <person name="Hayes R.D."/>
            <person name="Ng V."/>
            <person name="Grigoriev I.V."/>
            <person name="Jackson S.A."/>
            <person name="Sutton T.D.S."/>
            <person name="Dobson A.D.W."/>
            <person name="Rama T."/>
        </authorList>
    </citation>
    <scope>NUCLEOTIDE SEQUENCE</scope>
    <source>
        <strain evidence="4">TRa018bII</strain>
    </source>
</reference>
<dbReference type="Proteomes" id="UP000824998">
    <property type="component" value="Unassembled WGS sequence"/>
</dbReference>
<dbReference type="GO" id="GO:0008623">
    <property type="term" value="C:CHRAC"/>
    <property type="evidence" value="ECO:0007669"/>
    <property type="project" value="TreeGrafter"/>
</dbReference>
<organism evidence="4 5">
    <name type="scientific">Amylocarpus encephaloides</name>
    <dbReference type="NCBI Taxonomy" id="45428"/>
    <lineage>
        <taxon>Eukaryota</taxon>
        <taxon>Fungi</taxon>
        <taxon>Dikarya</taxon>
        <taxon>Ascomycota</taxon>
        <taxon>Pezizomycotina</taxon>
        <taxon>Leotiomycetes</taxon>
        <taxon>Helotiales</taxon>
        <taxon>Helotiales incertae sedis</taxon>
        <taxon>Amylocarpus</taxon>
    </lineage>
</organism>
<keyword evidence="2" id="KW-0539">Nucleus</keyword>
<evidence type="ECO:0000313" key="5">
    <source>
        <dbReference type="Proteomes" id="UP000824998"/>
    </source>
</evidence>
<proteinExistence type="predicted"/>
<dbReference type="PANTHER" id="PTHR10252">
    <property type="entry name" value="HISTONE-LIKE TRANSCRIPTION FACTOR CCAAT-RELATED"/>
    <property type="match status" value="1"/>
</dbReference>
<name>A0A9P8C4E6_9HELO</name>
<dbReference type="GO" id="GO:0046982">
    <property type="term" value="F:protein heterodimerization activity"/>
    <property type="evidence" value="ECO:0007669"/>
    <property type="project" value="InterPro"/>
</dbReference>
<dbReference type="InterPro" id="IPR050568">
    <property type="entry name" value="Transcr_DNA_Rep_Reg"/>
</dbReference>
<dbReference type="GO" id="GO:0006261">
    <property type="term" value="P:DNA-templated DNA replication"/>
    <property type="evidence" value="ECO:0007669"/>
    <property type="project" value="TreeGrafter"/>
</dbReference>
<evidence type="ECO:0000256" key="2">
    <source>
        <dbReference type="ARBA" id="ARBA00023242"/>
    </source>
</evidence>
<dbReference type="Gene3D" id="1.10.20.10">
    <property type="entry name" value="Histone, subunit A"/>
    <property type="match status" value="1"/>
</dbReference>
<evidence type="ECO:0000256" key="1">
    <source>
        <dbReference type="ARBA" id="ARBA00004123"/>
    </source>
</evidence>
<dbReference type="InterPro" id="IPR009072">
    <property type="entry name" value="Histone-fold"/>
</dbReference>
<comment type="subcellular location">
    <subcellularLocation>
        <location evidence="1">Nucleus</location>
    </subcellularLocation>
</comment>
<evidence type="ECO:0000256" key="3">
    <source>
        <dbReference type="SAM" id="MobiDB-lite"/>
    </source>
</evidence>
<gene>
    <name evidence="4" type="ORF">BJ875DRAFT_486538</name>
</gene>
<feature type="region of interest" description="Disordered" evidence="3">
    <location>
        <begin position="1"/>
        <end position="22"/>
    </location>
</feature>
<dbReference type="PANTHER" id="PTHR10252:SF54">
    <property type="entry name" value="CHROMATIN ACCESSIBILITY COMPLEX PROTEIN 1"/>
    <property type="match status" value="1"/>
</dbReference>
<comment type="caution">
    <text evidence="4">The sequence shown here is derived from an EMBL/GenBank/DDBJ whole genome shotgun (WGS) entry which is preliminary data.</text>
</comment>
<evidence type="ECO:0000313" key="4">
    <source>
        <dbReference type="EMBL" id="KAG9231931.1"/>
    </source>
</evidence>
<keyword evidence="5" id="KW-1185">Reference proteome</keyword>
<protein>
    <recommendedName>
        <fullName evidence="6">Transcription factor CBF/NF-Y/archaeal histone domain-containing protein</fullName>
    </recommendedName>
</protein>
<feature type="region of interest" description="Disordered" evidence="3">
    <location>
        <begin position="213"/>
        <end position="253"/>
    </location>
</feature>